<protein>
    <submittedName>
        <fullName evidence="1">Uncharacterized protein</fullName>
    </submittedName>
</protein>
<accession>A0A6H1ZJ35</accession>
<reference evidence="1" key="1">
    <citation type="submission" date="2020-03" db="EMBL/GenBank/DDBJ databases">
        <title>The deep terrestrial virosphere.</title>
        <authorList>
            <person name="Holmfeldt K."/>
            <person name="Nilsson E."/>
            <person name="Simone D."/>
            <person name="Lopez-Fernandez M."/>
            <person name="Wu X."/>
            <person name="de Brujin I."/>
            <person name="Lundin D."/>
            <person name="Andersson A."/>
            <person name="Bertilsson S."/>
            <person name="Dopson M."/>
        </authorList>
    </citation>
    <scope>NUCLEOTIDE SEQUENCE</scope>
    <source>
        <strain evidence="1">TM448A00703</strain>
    </source>
</reference>
<proteinExistence type="predicted"/>
<name>A0A6H1ZJ35_9ZZZZ</name>
<dbReference type="AlphaFoldDB" id="A0A6H1ZJ35"/>
<dbReference type="EMBL" id="MT144049">
    <property type="protein sequence ID" value="QJA47574.1"/>
    <property type="molecule type" value="Genomic_DNA"/>
</dbReference>
<organism evidence="1">
    <name type="scientific">viral metagenome</name>
    <dbReference type="NCBI Taxonomy" id="1070528"/>
    <lineage>
        <taxon>unclassified sequences</taxon>
        <taxon>metagenomes</taxon>
        <taxon>organismal metagenomes</taxon>
    </lineage>
</organism>
<sequence>MLYPTLLAFAAIISPAAEAHPALEDGFAGALRGCEEWVLNPGSWTDGVEPFVSAVGLGNRMGLVAQVDAASLPPVPLRRANHYWRINSTETAGYVLVVSDELPMCHITGGGSLDLQPHVEAVLASDEFEARWEATERSTTGDMTSTVYRNRTDPSFTAVISRADAPGARLDRVQVLVTGTYAASE</sequence>
<evidence type="ECO:0000313" key="1">
    <source>
        <dbReference type="EMBL" id="QJA47574.1"/>
    </source>
</evidence>
<gene>
    <name evidence="1" type="ORF">TM448A00703_0008</name>
</gene>